<evidence type="ECO:0000313" key="16">
    <source>
        <dbReference type="Proteomes" id="UP001642360"/>
    </source>
</evidence>
<dbReference type="FunFam" id="3.80.10.10:FF:000041">
    <property type="entry name" value="LRR receptor-like serine/threonine-protein kinase ERECTA"/>
    <property type="match status" value="1"/>
</dbReference>
<evidence type="ECO:0000256" key="6">
    <source>
        <dbReference type="ARBA" id="ARBA00022729"/>
    </source>
</evidence>
<evidence type="ECO:0000256" key="12">
    <source>
        <dbReference type="SAM" id="Phobius"/>
    </source>
</evidence>
<reference evidence="15 16" key="1">
    <citation type="submission" date="2024-02" db="EMBL/GenBank/DDBJ databases">
        <authorList>
            <person name="Vignale AGUSTIN F."/>
            <person name="Sosa J E."/>
            <person name="Modenutti C."/>
        </authorList>
    </citation>
    <scope>NUCLEOTIDE SEQUENCE [LARGE SCALE GENOMIC DNA]</scope>
</reference>
<dbReference type="InterPro" id="IPR003591">
    <property type="entry name" value="Leu-rich_rpt_typical-subtyp"/>
</dbReference>
<keyword evidence="5 12" id="KW-0812">Transmembrane</keyword>
<evidence type="ECO:0000256" key="4">
    <source>
        <dbReference type="ARBA" id="ARBA00022614"/>
    </source>
</evidence>
<keyword evidence="4" id="KW-0433">Leucine-rich repeat</keyword>
<feature type="domain" description="Leucine-rich repeat-containing N-terminal plant-type" evidence="13">
    <location>
        <begin position="98"/>
        <end position="132"/>
    </location>
</feature>
<dbReference type="EMBL" id="CAUOFW020006547">
    <property type="protein sequence ID" value="CAK9175122.1"/>
    <property type="molecule type" value="Genomic_DNA"/>
</dbReference>
<dbReference type="PRINTS" id="PR00019">
    <property type="entry name" value="LEURICHRPT"/>
</dbReference>
<evidence type="ECO:0000256" key="1">
    <source>
        <dbReference type="ARBA" id="ARBA00004251"/>
    </source>
</evidence>
<comment type="caution">
    <text evidence="15">The sequence shown here is derived from an EMBL/GenBank/DDBJ whole genome shotgun (WGS) entry which is preliminary data.</text>
</comment>
<keyword evidence="6" id="KW-0732">Signal</keyword>
<keyword evidence="3" id="KW-1003">Cell membrane</keyword>
<comment type="subcellular location">
    <subcellularLocation>
        <location evidence="1">Cell membrane</location>
        <topology evidence="1">Single-pass type I membrane protein</topology>
    </subcellularLocation>
</comment>
<evidence type="ECO:0000256" key="2">
    <source>
        <dbReference type="ARBA" id="ARBA00009592"/>
    </source>
</evidence>
<keyword evidence="7" id="KW-0677">Repeat</keyword>
<evidence type="ECO:0000256" key="3">
    <source>
        <dbReference type="ARBA" id="ARBA00022475"/>
    </source>
</evidence>
<gene>
    <name evidence="15" type="ORF">ILEXP_LOCUS44922</name>
</gene>
<dbReference type="GO" id="GO:0051707">
    <property type="term" value="P:response to other organism"/>
    <property type="evidence" value="ECO:0007669"/>
    <property type="project" value="UniProtKB-ARBA"/>
</dbReference>
<keyword evidence="10" id="KW-0675">Receptor</keyword>
<accession>A0ABC8U5X0</accession>
<evidence type="ECO:0000256" key="9">
    <source>
        <dbReference type="ARBA" id="ARBA00023136"/>
    </source>
</evidence>
<dbReference type="FunFam" id="3.80.10.10:FF:000649">
    <property type="entry name" value="Leucine Rich Repeat family protein"/>
    <property type="match status" value="1"/>
</dbReference>
<keyword evidence="8 12" id="KW-1133">Transmembrane helix</keyword>
<dbReference type="PANTHER" id="PTHR48063">
    <property type="entry name" value="LRR RECEPTOR-LIKE KINASE"/>
    <property type="match status" value="1"/>
</dbReference>
<dbReference type="InterPro" id="IPR046956">
    <property type="entry name" value="RLP23-like"/>
</dbReference>
<dbReference type="FunFam" id="3.80.10.10:FF:000213">
    <property type="entry name" value="Tyrosine-sulfated glycopeptide receptor 1"/>
    <property type="match status" value="2"/>
</dbReference>
<feature type="domain" description="Disease resistance R13L4/SHOC-2-like LRR" evidence="14">
    <location>
        <begin position="984"/>
        <end position="1188"/>
    </location>
</feature>
<dbReference type="GO" id="GO:0006952">
    <property type="term" value="P:defense response"/>
    <property type="evidence" value="ECO:0007669"/>
    <property type="project" value="UniProtKB-ARBA"/>
</dbReference>
<dbReference type="SUPFAM" id="SSF52047">
    <property type="entry name" value="RNI-like"/>
    <property type="match status" value="3"/>
</dbReference>
<dbReference type="InterPro" id="IPR055414">
    <property type="entry name" value="LRR_R13L4/SHOC2-like"/>
</dbReference>
<dbReference type="Gene3D" id="3.80.10.10">
    <property type="entry name" value="Ribonuclease Inhibitor"/>
    <property type="match status" value="6"/>
</dbReference>
<dbReference type="PANTHER" id="PTHR48063:SF81">
    <property type="entry name" value="LEUCINE-RICH REPEAT-CONTAINING N-TERMINAL PLANT-TYPE DOMAIN-CONTAINING PROTEIN"/>
    <property type="match status" value="1"/>
</dbReference>
<comment type="similarity">
    <text evidence="2">Belongs to the RLP family.</text>
</comment>
<evidence type="ECO:0000256" key="5">
    <source>
        <dbReference type="ARBA" id="ARBA00022692"/>
    </source>
</evidence>
<dbReference type="FunFam" id="3.80.10.10:FF:000095">
    <property type="entry name" value="LRR receptor-like serine/threonine-protein kinase GSO1"/>
    <property type="match status" value="2"/>
</dbReference>
<dbReference type="Proteomes" id="UP001642360">
    <property type="component" value="Unassembled WGS sequence"/>
</dbReference>
<evidence type="ECO:0000256" key="10">
    <source>
        <dbReference type="ARBA" id="ARBA00023170"/>
    </source>
</evidence>
<dbReference type="InterPro" id="IPR032675">
    <property type="entry name" value="LRR_dom_sf"/>
</dbReference>
<keyword evidence="9 12" id="KW-0472">Membrane</keyword>
<evidence type="ECO:0000256" key="8">
    <source>
        <dbReference type="ARBA" id="ARBA00022989"/>
    </source>
</evidence>
<sequence length="1688" mass="185883">MSRTPHHVLVVFVSINSTAKFILGGRPSCPLINRADHNKRILLTRLREQKTYTLRGMDTEGGSVQLLLFVLFSGFLFFETFKLGSCNDDLQVGCKEIEKKALLKFKEGLTDPSGRLSSWFGDDCCKWRGVSCKNQTGHVIKLKLRNPFPNNYDIDQTTHELGGEINPSLLNLKYLNYLDLSMNNFGGIRIPEFLGSLTKLRYLNLSSASFGGTIPPNLGNLSTLRYLDLEDNLESSVDGLKVNNLQWLSNFKSLKYLNLASVDLSKVASSWLSTMNMFPSLVELHLPQCQLSNLPISLPLVNLTSLLVLDLSNNGFDSTIPYWLFNLTSLAYLNLNSNNIHGGLPDAFSKLTSLENLDLSENGIEGRLSRGLQNLCNLWNLDLSTNKITGEISEVINGLSGCKNNSLEMLDLGSNELTGSLPDSMGHLINLRYVVLRQNLFSGSIPETVGNLSSLEELYLSNNQMSGNIPPRLGQLSSLVVLDISENSWEGVITEAHLLNLSSLKEISLYKESPNISLFFNIDSDWIPPFKLTYIRIRSCQLGPRFPPWLRNQNKLITVILNNARISDTIPDWFLKFGLQLDELDVAYNQLRGTVPNPLQFSDSSNVDLSSNLFEGPLPLWSSNVSTLYLRDNLFSGPIPPDIGELMPNLTDLDISWNSLNGSIPLSIGNLNGLTTLVISNNLLSGEIPHVWNNVPLLYIVDMSNNSLSGTIPSSIASLRSVRFLILSSNNLSGELPSGLKNCTEMISLDVGDNQISGRLPAWIGENMTSLLILRVRNNSFAGNIPASICYLSALHILDLSQNKLTGLVPPCIGNLTGFKTEVTPETVRYEGRLQVMAKGRMLQYFSTLYLVNSLDISRNNLSGEMPKEVTSLTRLGTLNLSMNHMTGNIPANIGSLEWLETLDLSMNNFSGSIPPTMASMTFLNHLNLSYNNLSGKIPTGNQFLVLDDPSIYEGNVALCGFPLTIACVSNDPPQAPAGENAFSKLTSLENLDLSENSIEGQLSRGLQNLCNLWNLDLSTNKITGEISELINGLSGCKNNSLEMLDLGSNELTGSLPDSMGHLINLRFVALRQNLFSGSIPVTVGNLSSLEELYLSNNQMSGNIPPRLGQLSSLVVLDISENSWEGVITEAHLLNLSSLKEISLYKESPNISLFFNIDSDWIPPFKLIYIRIRSCQLGPRFPPWLRNQNKLITVVLNNARISDTIPDWFLKFGLQLDELDVAYNQLRGTVPNPLQFSDSSNVDLSSNLFEGPLPLWSSNVSTLYLRDNLFSGPIPPDIGELMPNLTDLDISWNSLNGSIPLSIGNLNGLTTLVISNNLLSGEIPHVWNNVPLLYIVDMSNNSLSGTIPSSIASLRSVRFLILSSNNLSGELPSGLKNCTEMISLDVGDNQISGRLPAWIGESMTSLLILRVRNNSFAGNIPASICYLSALHILDLSQNKLTGLVPPCIGNLTGFKTEVTPETVRYEGRLQVMAKGRMLQYFSTLYLVNSLDISRNNISGEMPKEVTSLTRLGTLNLSMNHMTGNIPANIGSLEWLETLDLSMNNFSGSIPPTMASMTFLNHLNLSYNNLSGKIPTGNQLLVLEDPSSIYVGNVALCGFPLTIACISSDPPQAPAGESIGETDDALEKILFSICIGSGFFLGFWGVCGTLIIKQRWRGAYFHFLEGVKDRLFEVLYLKLTYLQRKVFGS</sequence>
<dbReference type="InterPro" id="IPR001611">
    <property type="entry name" value="Leu-rich_rpt"/>
</dbReference>
<dbReference type="FunFam" id="3.80.10.10:FF:000299">
    <property type="entry name" value="Piriformospora indica-insensitive protein 2"/>
    <property type="match status" value="1"/>
</dbReference>
<evidence type="ECO:0000313" key="15">
    <source>
        <dbReference type="EMBL" id="CAK9175122.1"/>
    </source>
</evidence>
<keyword evidence="16" id="KW-1185">Reference proteome</keyword>
<keyword evidence="11" id="KW-0325">Glycoprotein</keyword>
<evidence type="ECO:0000259" key="13">
    <source>
        <dbReference type="Pfam" id="PF08263"/>
    </source>
</evidence>
<dbReference type="Pfam" id="PF08263">
    <property type="entry name" value="LRRNT_2"/>
    <property type="match status" value="1"/>
</dbReference>
<protein>
    <submittedName>
        <fullName evidence="15">Uncharacterized protein</fullName>
    </submittedName>
</protein>
<feature type="domain" description="Disease resistance R13L4/SHOC-2-like LRR" evidence="14">
    <location>
        <begin position="371"/>
        <end position="553"/>
    </location>
</feature>
<evidence type="ECO:0000256" key="11">
    <source>
        <dbReference type="ARBA" id="ARBA00023180"/>
    </source>
</evidence>
<feature type="transmembrane region" description="Helical" evidence="12">
    <location>
        <begin position="1628"/>
        <end position="1651"/>
    </location>
</feature>
<evidence type="ECO:0000259" key="14">
    <source>
        <dbReference type="Pfam" id="PF23598"/>
    </source>
</evidence>
<dbReference type="GO" id="GO:0005886">
    <property type="term" value="C:plasma membrane"/>
    <property type="evidence" value="ECO:0007669"/>
    <property type="project" value="UniProtKB-SubCell"/>
</dbReference>
<dbReference type="SMART" id="SM00369">
    <property type="entry name" value="LRR_TYP"/>
    <property type="match status" value="17"/>
</dbReference>
<name>A0ABC8U5X0_9AQUA</name>
<dbReference type="Pfam" id="PF00560">
    <property type="entry name" value="LRR_1"/>
    <property type="match status" value="15"/>
</dbReference>
<dbReference type="Pfam" id="PF23598">
    <property type="entry name" value="LRR_14"/>
    <property type="match status" value="2"/>
</dbReference>
<dbReference type="InterPro" id="IPR013210">
    <property type="entry name" value="LRR_N_plant-typ"/>
</dbReference>
<proteinExistence type="inferred from homology"/>
<dbReference type="SUPFAM" id="SSF52058">
    <property type="entry name" value="L domain-like"/>
    <property type="match status" value="1"/>
</dbReference>
<evidence type="ECO:0000256" key="7">
    <source>
        <dbReference type="ARBA" id="ARBA00022737"/>
    </source>
</evidence>
<dbReference type="SMART" id="SM00365">
    <property type="entry name" value="LRR_SD22"/>
    <property type="match status" value="12"/>
</dbReference>
<organism evidence="15 16">
    <name type="scientific">Ilex paraguariensis</name>
    <name type="common">yerba mate</name>
    <dbReference type="NCBI Taxonomy" id="185542"/>
    <lineage>
        <taxon>Eukaryota</taxon>
        <taxon>Viridiplantae</taxon>
        <taxon>Streptophyta</taxon>
        <taxon>Embryophyta</taxon>
        <taxon>Tracheophyta</taxon>
        <taxon>Spermatophyta</taxon>
        <taxon>Magnoliopsida</taxon>
        <taxon>eudicotyledons</taxon>
        <taxon>Gunneridae</taxon>
        <taxon>Pentapetalae</taxon>
        <taxon>asterids</taxon>
        <taxon>campanulids</taxon>
        <taxon>Aquifoliales</taxon>
        <taxon>Aquifoliaceae</taxon>
        <taxon>Ilex</taxon>
    </lineage>
</organism>